<comment type="caution">
    <text evidence="2">The sequence shown here is derived from an EMBL/GenBank/DDBJ whole genome shotgun (WGS) entry which is preliminary data.</text>
</comment>
<evidence type="ECO:0000313" key="3">
    <source>
        <dbReference type="EMBL" id="GBN00928.1"/>
    </source>
</evidence>
<accession>A0A4Y2KEZ8</accession>
<evidence type="ECO:0000313" key="2">
    <source>
        <dbReference type="EMBL" id="GBN00865.1"/>
    </source>
</evidence>
<protein>
    <submittedName>
        <fullName evidence="2">Uncharacterized protein</fullName>
    </submittedName>
</protein>
<sequence>MHHTPESFAHICFLSEGEECIRTKSIPLSPTKFRDLPSHGQAFRPIIPLEGDVNRGRGLPSPSKGALSILADDMAPPQDYSGEEEAVMPAMRG</sequence>
<feature type="region of interest" description="Disordered" evidence="1">
    <location>
        <begin position="73"/>
        <end position="93"/>
    </location>
</feature>
<dbReference type="AlphaFoldDB" id="A0A4Y2KEZ8"/>
<reference evidence="2 4" key="1">
    <citation type="journal article" date="2019" name="Sci. Rep.">
        <title>Orb-weaving spider Araneus ventricosus genome elucidates the spidroin gene catalogue.</title>
        <authorList>
            <person name="Kono N."/>
            <person name="Nakamura H."/>
            <person name="Ohtoshi R."/>
            <person name="Moran D.A.P."/>
            <person name="Shinohara A."/>
            <person name="Yoshida Y."/>
            <person name="Fujiwara M."/>
            <person name="Mori M."/>
            <person name="Tomita M."/>
            <person name="Arakawa K."/>
        </authorList>
    </citation>
    <scope>NUCLEOTIDE SEQUENCE [LARGE SCALE GENOMIC DNA]</scope>
</reference>
<gene>
    <name evidence="3" type="ORF">AVEN_149484_1</name>
    <name evidence="2" type="ORF">AVEN_37098_1</name>
</gene>
<organism evidence="2 4">
    <name type="scientific">Araneus ventricosus</name>
    <name type="common">Orbweaver spider</name>
    <name type="synonym">Epeira ventricosa</name>
    <dbReference type="NCBI Taxonomy" id="182803"/>
    <lineage>
        <taxon>Eukaryota</taxon>
        <taxon>Metazoa</taxon>
        <taxon>Ecdysozoa</taxon>
        <taxon>Arthropoda</taxon>
        <taxon>Chelicerata</taxon>
        <taxon>Arachnida</taxon>
        <taxon>Araneae</taxon>
        <taxon>Araneomorphae</taxon>
        <taxon>Entelegynae</taxon>
        <taxon>Araneoidea</taxon>
        <taxon>Araneidae</taxon>
        <taxon>Araneus</taxon>
    </lineage>
</organism>
<evidence type="ECO:0000313" key="4">
    <source>
        <dbReference type="Proteomes" id="UP000499080"/>
    </source>
</evidence>
<name>A0A4Y2KEZ8_ARAVE</name>
<evidence type="ECO:0000256" key="1">
    <source>
        <dbReference type="SAM" id="MobiDB-lite"/>
    </source>
</evidence>
<proteinExistence type="predicted"/>
<dbReference type="Proteomes" id="UP000499080">
    <property type="component" value="Unassembled WGS sequence"/>
</dbReference>
<keyword evidence="4" id="KW-1185">Reference proteome</keyword>
<dbReference type="EMBL" id="BGPR01194610">
    <property type="protein sequence ID" value="GBN00928.1"/>
    <property type="molecule type" value="Genomic_DNA"/>
</dbReference>
<dbReference type="EMBL" id="BGPR01194592">
    <property type="protein sequence ID" value="GBN00865.1"/>
    <property type="molecule type" value="Genomic_DNA"/>
</dbReference>